<organism evidence="2 3">
    <name type="scientific">Dovyalis caffra</name>
    <dbReference type="NCBI Taxonomy" id="77055"/>
    <lineage>
        <taxon>Eukaryota</taxon>
        <taxon>Viridiplantae</taxon>
        <taxon>Streptophyta</taxon>
        <taxon>Embryophyta</taxon>
        <taxon>Tracheophyta</taxon>
        <taxon>Spermatophyta</taxon>
        <taxon>Magnoliopsida</taxon>
        <taxon>eudicotyledons</taxon>
        <taxon>Gunneridae</taxon>
        <taxon>Pentapetalae</taxon>
        <taxon>rosids</taxon>
        <taxon>fabids</taxon>
        <taxon>Malpighiales</taxon>
        <taxon>Salicaceae</taxon>
        <taxon>Flacourtieae</taxon>
        <taxon>Dovyalis</taxon>
    </lineage>
</organism>
<keyword evidence="1" id="KW-0472">Membrane</keyword>
<sequence length="73" mass="8661">MPNHKTNVKPRDLILAILLLGHHYGNVGAFWRLHTTASKLERKSKRAKYLPHFRKAVIHSHIFKSREPKEQRR</sequence>
<gene>
    <name evidence="2" type="ORF">DCAF_LOCUS7321</name>
</gene>
<feature type="transmembrane region" description="Helical" evidence="1">
    <location>
        <begin position="13"/>
        <end position="33"/>
    </location>
</feature>
<accession>A0AAV1R732</accession>
<proteinExistence type="predicted"/>
<reference evidence="2 3" key="1">
    <citation type="submission" date="2024-01" db="EMBL/GenBank/DDBJ databases">
        <authorList>
            <person name="Waweru B."/>
        </authorList>
    </citation>
    <scope>NUCLEOTIDE SEQUENCE [LARGE SCALE GENOMIC DNA]</scope>
</reference>
<name>A0AAV1R732_9ROSI</name>
<evidence type="ECO:0000256" key="1">
    <source>
        <dbReference type="SAM" id="Phobius"/>
    </source>
</evidence>
<evidence type="ECO:0000313" key="3">
    <source>
        <dbReference type="Proteomes" id="UP001314170"/>
    </source>
</evidence>
<protein>
    <recommendedName>
        <fullName evidence="4">Ribosomal protein L33</fullName>
    </recommendedName>
</protein>
<dbReference type="Proteomes" id="UP001314170">
    <property type="component" value="Unassembled WGS sequence"/>
</dbReference>
<keyword evidence="3" id="KW-1185">Reference proteome</keyword>
<dbReference type="EMBL" id="CAWUPB010000913">
    <property type="protein sequence ID" value="CAK7329566.1"/>
    <property type="molecule type" value="Genomic_DNA"/>
</dbReference>
<comment type="caution">
    <text evidence="2">The sequence shown here is derived from an EMBL/GenBank/DDBJ whole genome shotgun (WGS) entry which is preliminary data.</text>
</comment>
<evidence type="ECO:0008006" key="4">
    <source>
        <dbReference type="Google" id="ProtNLM"/>
    </source>
</evidence>
<evidence type="ECO:0000313" key="2">
    <source>
        <dbReference type="EMBL" id="CAK7329566.1"/>
    </source>
</evidence>
<dbReference type="AlphaFoldDB" id="A0AAV1R732"/>
<keyword evidence="1" id="KW-1133">Transmembrane helix</keyword>
<keyword evidence="1" id="KW-0812">Transmembrane</keyword>